<comment type="similarity">
    <text evidence="1 4">Belongs to the type-B carboxylesterase/lipase family.</text>
</comment>
<keyword evidence="2 4" id="KW-0378">Hydrolase</keyword>
<gene>
    <name evidence="6" type="ORF">PECUL_23A011597</name>
</gene>
<dbReference type="GO" id="GO:0016787">
    <property type="term" value="F:hydrolase activity"/>
    <property type="evidence" value="ECO:0007669"/>
    <property type="project" value="UniProtKB-KW"/>
</dbReference>
<evidence type="ECO:0000313" key="7">
    <source>
        <dbReference type="Proteomes" id="UP001295444"/>
    </source>
</evidence>
<dbReference type="Proteomes" id="UP001295444">
    <property type="component" value="Chromosome 12"/>
</dbReference>
<evidence type="ECO:0000256" key="1">
    <source>
        <dbReference type="ARBA" id="ARBA00005964"/>
    </source>
</evidence>
<keyword evidence="3" id="KW-1015">Disulfide bond</keyword>
<dbReference type="InterPro" id="IPR019826">
    <property type="entry name" value="Carboxylesterase_B_AS"/>
</dbReference>
<dbReference type="FunFam" id="3.40.50.1820:FF:000011">
    <property type="entry name" value="Carboxylic ester hydrolase"/>
    <property type="match status" value="1"/>
</dbReference>
<dbReference type="Pfam" id="PF00135">
    <property type="entry name" value="COesterase"/>
    <property type="match status" value="1"/>
</dbReference>
<name>A0AAD1TIG1_PELCU</name>
<dbReference type="InterPro" id="IPR019819">
    <property type="entry name" value="Carboxylesterase_B_CS"/>
</dbReference>
<feature type="chain" id="PRO_5041776192" description="Carboxylic ester hydrolase" evidence="4">
    <location>
        <begin position="22"/>
        <end position="558"/>
    </location>
</feature>
<dbReference type="PROSITE" id="PS00941">
    <property type="entry name" value="CARBOXYLESTERASE_B_2"/>
    <property type="match status" value="1"/>
</dbReference>
<dbReference type="AlphaFoldDB" id="A0AAD1TIG1"/>
<evidence type="ECO:0000256" key="2">
    <source>
        <dbReference type="ARBA" id="ARBA00022801"/>
    </source>
</evidence>
<evidence type="ECO:0000256" key="4">
    <source>
        <dbReference type="RuleBase" id="RU361235"/>
    </source>
</evidence>
<dbReference type="PROSITE" id="PS00122">
    <property type="entry name" value="CARBOXYLESTERASE_B_1"/>
    <property type="match status" value="1"/>
</dbReference>
<dbReference type="EC" id="3.1.1.-" evidence="4"/>
<evidence type="ECO:0000256" key="3">
    <source>
        <dbReference type="ARBA" id="ARBA00023157"/>
    </source>
</evidence>
<proteinExistence type="inferred from homology"/>
<dbReference type="InterPro" id="IPR050309">
    <property type="entry name" value="Type-B_Carboxylest/Lipase"/>
</dbReference>
<dbReference type="EMBL" id="OW240923">
    <property type="protein sequence ID" value="CAH2324163.1"/>
    <property type="molecule type" value="Genomic_DNA"/>
</dbReference>
<dbReference type="PANTHER" id="PTHR11559">
    <property type="entry name" value="CARBOXYLESTERASE"/>
    <property type="match status" value="1"/>
</dbReference>
<dbReference type="Gene3D" id="3.40.50.1820">
    <property type="entry name" value="alpha/beta hydrolase"/>
    <property type="match status" value="1"/>
</dbReference>
<organism evidence="6 7">
    <name type="scientific">Pelobates cultripes</name>
    <name type="common">Western spadefoot toad</name>
    <dbReference type="NCBI Taxonomy" id="61616"/>
    <lineage>
        <taxon>Eukaryota</taxon>
        <taxon>Metazoa</taxon>
        <taxon>Chordata</taxon>
        <taxon>Craniata</taxon>
        <taxon>Vertebrata</taxon>
        <taxon>Euteleostomi</taxon>
        <taxon>Amphibia</taxon>
        <taxon>Batrachia</taxon>
        <taxon>Anura</taxon>
        <taxon>Pelobatoidea</taxon>
        <taxon>Pelobatidae</taxon>
        <taxon>Pelobates</taxon>
    </lineage>
</organism>
<accession>A0AAD1TIG1</accession>
<keyword evidence="4" id="KW-0732">Signal</keyword>
<reference evidence="6" key="1">
    <citation type="submission" date="2022-03" db="EMBL/GenBank/DDBJ databases">
        <authorList>
            <person name="Alioto T."/>
            <person name="Alioto T."/>
            <person name="Gomez Garrido J."/>
        </authorList>
    </citation>
    <scope>NUCLEOTIDE SEQUENCE</scope>
</reference>
<dbReference type="InterPro" id="IPR002018">
    <property type="entry name" value="CarbesteraseB"/>
</dbReference>
<dbReference type="SUPFAM" id="SSF53474">
    <property type="entry name" value="alpha/beta-Hydrolases"/>
    <property type="match status" value="1"/>
</dbReference>
<protein>
    <recommendedName>
        <fullName evidence="4">Carboxylic ester hydrolase</fullName>
        <ecNumber evidence="4">3.1.1.-</ecNumber>
    </recommendedName>
</protein>
<dbReference type="InterPro" id="IPR029058">
    <property type="entry name" value="AB_hydrolase_fold"/>
</dbReference>
<feature type="domain" description="Carboxylesterase type B" evidence="5">
    <location>
        <begin position="26"/>
        <end position="537"/>
    </location>
</feature>
<evidence type="ECO:0000313" key="6">
    <source>
        <dbReference type="EMBL" id="CAH2324163.1"/>
    </source>
</evidence>
<feature type="signal peptide" evidence="4">
    <location>
        <begin position="1"/>
        <end position="21"/>
    </location>
</feature>
<sequence>MGSLIRTLALCFLTLQAFAAGQEDVQPMVITKYGSLRGKSATVKGTERQVHVFLGIPFSKAPVGELRFARPQPPEPWNFIRDATKDAPICLQNKLAVKKMAEAFRAEFKVPPISEDCLYLNIYTPGDRDKDSKLPVMVFIHGGGLRMGSATLHDGSSLTAYENVVVVSIQYRLGLLGFFSTGDGQAPGNYGFFDQVAALQWVQENIKDFGGDPQSVTIFGHSAGAISVSALVLSPISKGLFHRAIAESGTAIMPGLMVTQPENVAAMARVVASLSDCDLAEVVDCLKMKTDEEILSIAAAMNFMPFPGCVDGVFLPKSAEEILAGKESHDVPLMIGVNDHEFGWVLPKILNMSALTEGMDKDMVRSAQSSISKLGISLDVPYMRLEEKFNVDDPFELRNWFLDKCGDILFVIPALRTAKYHRDSGLPVYFYEFQHRPASFKDLKPDFVRADHGDEILPVFGAPFLNGDVIFKDAATDEEIAFSKTVMKYWANFARTGDPNGPGLVKWPLFSEDEDYLEINVEQKPNRQLKQESLDFWTKTMPEKIRNVPQENKDHVEL</sequence>
<dbReference type="CDD" id="cd00312">
    <property type="entry name" value="Esterase_lipase"/>
    <property type="match status" value="1"/>
</dbReference>
<evidence type="ECO:0000259" key="5">
    <source>
        <dbReference type="Pfam" id="PF00135"/>
    </source>
</evidence>
<keyword evidence="7" id="KW-1185">Reference proteome</keyword>